<evidence type="ECO:0000259" key="3">
    <source>
        <dbReference type="PROSITE" id="PS00624"/>
    </source>
</evidence>
<dbReference type="Proteomes" id="UP001055219">
    <property type="component" value="Unassembled WGS sequence"/>
</dbReference>
<dbReference type="InterPro" id="IPR000172">
    <property type="entry name" value="GMC_OxRdtase_N"/>
</dbReference>
<name>A0A9P9XXD2_9HYPO</name>
<dbReference type="OrthoDB" id="269227at2759"/>
<gene>
    <name evidence="4" type="ORF">J7T54_005222</name>
</gene>
<dbReference type="Gene3D" id="3.50.50.60">
    <property type="entry name" value="FAD/NAD(P)-binding domain"/>
    <property type="match status" value="1"/>
</dbReference>
<dbReference type="Pfam" id="PF05199">
    <property type="entry name" value="GMC_oxred_C"/>
    <property type="match status" value="1"/>
</dbReference>
<comment type="cofactor">
    <cofactor evidence="2">
        <name>FAD</name>
        <dbReference type="ChEBI" id="CHEBI:57692"/>
    </cofactor>
</comment>
<dbReference type="GO" id="GO:0016614">
    <property type="term" value="F:oxidoreductase activity, acting on CH-OH group of donors"/>
    <property type="evidence" value="ECO:0007669"/>
    <property type="project" value="InterPro"/>
</dbReference>
<dbReference type="InterPro" id="IPR007867">
    <property type="entry name" value="GMC_OxRtase_C"/>
</dbReference>
<evidence type="ECO:0000256" key="2">
    <source>
        <dbReference type="PIRSR" id="PIRSR000137-2"/>
    </source>
</evidence>
<feature type="binding site" evidence="2">
    <location>
        <position position="235"/>
    </location>
    <ligand>
        <name>FAD</name>
        <dbReference type="ChEBI" id="CHEBI:57692"/>
    </ligand>
</feature>
<feature type="domain" description="Glucose-methanol-choline oxidoreductase N-terminal" evidence="3">
    <location>
        <begin position="277"/>
        <end position="291"/>
    </location>
</feature>
<sequence length="602" mass="65247">MSESFDYILVGGGTAGLTLASRLTEDPSISVLVVEAGADHTKSPLVLTPGLVGAQYGQEDYDWNFNSVPQRLLHNRRVNTPRGKQLGGSSALNFMMLVYPSRHSLDTWAKLGNEGWDYDGLAPYLAKFATVHAPPSKAKEAVGLTWHDGNLTGDGPLHVSFSEGYGPNNKAWLDAFEKHGLAMTGDMRDGAAYGAYQQPASIDPKDKTRSFAGTAYYGDEVRSRKNLTVLTETLVHKVVFDTIAQGSEPRASGVLVSDKKGNKKTISASGEVIVCAGALQSPQILELSGIGQKKLLEALDIPVLVENDNVGENLQDHPIVCQSFEVADGIVSGDVLRDPEVLNMLLGQYNTSREGPMGQSNISVAQVPLADASGVMSADKKKALFASKEGLLQDAQDQAIRALYEDTNEPIVEYILFPNQVDTTLAEPASMASYLMPTRPENSITIMTLHNHPFSRGSVHITSPDAGQKPAWDPNFSSNALDIEVVSRHIQFVETLVETSPFREMIKPGGRRFPDVKGDTMENCLEIIRQTQLGDFHPACSCAMKPKEHGGVVDARLRVYGTRGLRVVDASIFPIEPVGNIQTTVYAVAEKAADLIKEDRKA</sequence>
<dbReference type="PROSITE" id="PS00624">
    <property type="entry name" value="GMC_OXRED_2"/>
    <property type="match status" value="1"/>
</dbReference>
<dbReference type="SUPFAM" id="SSF51905">
    <property type="entry name" value="FAD/NAD(P)-binding domain"/>
    <property type="match status" value="1"/>
</dbReference>
<dbReference type="SUPFAM" id="SSF54373">
    <property type="entry name" value="FAD-linked reductases, C-terminal domain"/>
    <property type="match status" value="1"/>
</dbReference>
<proteinExistence type="inferred from homology"/>
<reference evidence="4" key="1">
    <citation type="journal article" date="2021" name="J Fungi (Basel)">
        <title>Genomic and Metabolomic Analyses of the Marine Fungus Emericellopsis cladophorae: Insights into Saltwater Adaptability Mechanisms and Its Biosynthetic Potential.</title>
        <authorList>
            <person name="Goncalves M.F.M."/>
            <person name="Hilario S."/>
            <person name="Van de Peer Y."/>
            <person name="Esteves A.C."/>
            <person name="Alves A."/>
        </authorList>
    </citation>
    <scope>NUCLEOTIDE SEQUENCE</scope>
    <source>
        <strain evidence="4">MUM 19.33</strain>
    </source>
</reference>
<comment type="caution">
    <text evidence="4">The sequence shown here is derived from an EMBL/GenBank/DDBJ whole genome shotgun (WGS) entry which is preliminary data.</text>
</comment>
<evidence type="ECO:0000313" key="4">
    <source>
        <dbReference type="EMBL" id="KAI6779408.1"/>
    </source>
</evidence>
<evidence type="ECO:0000256" key="1">
    <source>
        <dbReference type="ARBA" id="ARBA00010790"/>
    </source>
</evidence>
<dbReference type="EMBL" id="JAGIXG020000047">
    <property type="protein sequence ID" value="KAI6779408.1"/>
    <property type="molecule type" value="Genomic_DNA"/>
</dbReference>
<dbReference type="InterPro" id="IPR012132">
    <property type="entry name" value="GMC_OxRdtase"/>
</dbReference>
<protein>
    <recommendedName>
        <fullName evidence="3">Glucose-methanol-choline oxidoreductase N-terminal domain-containing protein</fullName>
    </recommendedName>
</protein>
<dbReference type="PANTHER" id="PTHR11552:SF210">
    <property type="entry name" value="GLUCOSE-METHANOL-CHOLINE OXIDOREDUCTASE N-TERMINAL DOMAIN-CONTAINING PROTEIN-RELATED"/>
    <property type="match status" value="1"/>
</dbReference>
<keyword evidence="5" id="KW-1185">Reference proteome</keyword>
<keyword evidence="2" id="KW-0274">FAD</keyword>
<dbReference type="AlphaFoldDB" id="A0A9P9XXD2"/>
<reference evidence="4" key="2">
    <citation type="submission" date="2022-07" db="EMBL/GenBank/DDBJ databases">
        <authorList>
            <person name="Goncalves M.F.M."/>
            <person name="Hilario S."/>
            <person name="Van De Peer Y."/>
            <person name="Esteves A.C."/>
            <person name="Alves A."/>
        </authorList>
    </citation>
    <scope>NUCLEOTIDE SEQUENCE</scope>
    <source>
        <strain evidence="4">MUM 19.33</strain>
    </source>
</reference>
<dbReference type="PIRSF" id="PIRSF000137">
    <property type="entry name" value="Alcohol_oxidase"/>
    <property type="match status" value="1"/>
</dbReference>
<evidence type="ECO:0000313" key="5">
    <source>
        <dbReference type="Proteomes" id="UP001055219"/>
    </source>
</evidence>
<dbReference type="Pfam" id="PF00732">
    <property type="entry name" value="GMC_oxred_N"/>
    <property type="match status" value="1"/>
</dbReference>
<dbReference type="PANTHER" id="PTHR11552">
    <property type="entry name" value="GLUCOSE-METHANOL-CHOLINE GMC OXIDOREDUCTASE"/>
    <property type="match status" value="1"/>
</dbReference>
<dbReference type="RefSeq" id="XP_051360264.1">
    <property type="nucleotide sequence ID" value="XM_051508651.1"/>
</dbReference>
<dbReference type="GO" id="GO:0050660">
    <property type="term" value="F:flavin adenine dinucleotide binding"/>
    <property type="evidence" value="ECO:0007669"/>
    <property type="project" value="InterPro"/>
</dbReference>
<keyword evidence="2" id="KW-0285">Flavoprotein</keyword>
<dbReference type="Gene3D" id="3.30.560.10">
    <property type="entry name" value="Glucose Oxidase, domain 3"/>
    <property type="match status" value="1"/>
</dbReference>
<comment type="similarity">
    <text evidence="1">Belongs to the GMC oxidoreductase family.</text>
</comment>
<dbReference type="InterPro" id="IPR036188">
    <property type="entry name" value="FAD/NAD-bd_sf"/>
</dbReference>
<accession>A0A9P9XXD2</accession>
<dbReference type="GeneID" id="75831707"/>
<organism evidence="4 5">
    <name type="scientific">Emericellopsis cladophorae</name>
    <dbReference type="NCBI Taxonomy" id="2686198"/>
    <lineage>
        <taxon>Eukaryota</taxon>
        <taxon>Fungi</taxon>
        <taxon>Dikarya</taxon>
        <taxon>Ascomycota</taxon>
        <taxon>Pezizomycotina</taxon>
        <taxon>Sordariomycetes</taxon>
        <taxon>Hypocreomycetidae</taxon>
        <taxon>Hypocreales</taxon>
        <taxon>Bionectriaceae</taxon>
        <taxon>Emericellopsis</taxon>
    </lineage>
</organism>